<dbReference type="RefSeq" id="WP_253967890.1">
    <property type="nucleotide sequence ID" value="NZ_JAMFTH010000002.1"/>
</dbReference>
<dbReference type="PANTHER" id="PTHR22777">
    <property type="entry name" value="HEMOLYSIN-RELATED"/>
    <property type="match status" value="1"/>
</dbReference>
<gene>
    <name evidence="12" type="ORF">M6D89_09815</name>
</gene>
<feature type="transmembrane region" description="Helical" evidence="9">
    <location>
        <begin position="119"/>
        <end position="138"/>
    </location>
</feature>
<keyword evidence="3" id="KW-0677">Repeat</keyword>
<evidence type="ECO:0000256" key="1">
    <source>
        <dbReference type="ARBA" id="ARBA00004141"/>
    </source>
</evidence>
<name>A0A9X2KWX0_9GAMM</name>
<dbReference type="PANTHER" id="PTHR22777:SF4">
    <property type="entry name" value="UPF0053 PROTEIN SLL1254"/>
    <property type="match status" value="1"/>
</dbReference>
<reference evidence="12" key="1">
    <citation type="submission" date="2022-05" db="EMBL/GenBank/DDBJ databases">
        <authorList>
            <person name="Sun H.-N."/>
        </authorList>
    </citation>
    <scope>NUCLEOTIDE SEQUENCE</scope>
    <source>
        <strain evidence="12">HB14</strain>
    </source>
</reference>
<dbReference type="PROSITE" id="PS51846">
    <property type="entry name" value="CNNM"/>
    <property type="match status" value="1"/>
</dbReference>
<protein>
    <submittedName>
        <fullName evidence="12">Hemolysin family protein</fullName>
    </submittedName>
</protein>
<dbReference type="AlphaFoldDB" id="A0A9X2KWX0"/>
<reference evidence="12" key="2">
    <citation type="submission" date="2023-01" db="EMBL/GenBank/DDBJ databases">
        <title>Gilvimarinus xylanilyticus HB14 isolated from Caulerpa lentillifera aquaculture base in Hainan, China.</title>
        <authorList>
            <person name="Zhang Y.-J."/>
        </authorList>
    </citation>
    <scope>NUCLEOTIDE SEQUENCE</scope>
    <source>
        <strain evidence="12">HB14</strain>
    </source>
</reference>
<feature type="domain" description="CNNM transmembrane" evidence="11">
    <location>
        <begin position="1"/>
        <end position="180"/>
    </location>
</feature>
<dbReference type="Proteomes" id="UP001139319">
    <property type="component" value="Unassembled WGS sequence"/>
</dbReference>
<evidence type="ECO:0000256" key="3">
    <source>
        <dbReference type="ARBA" id="ARBA00022737"/>
    </source>
</evidence>
<evidence type="ECO:0000256" key="7">
    <source>
        <dbReference type="PROSITE-ProRule" id="PRU00703"/>
    </source>
</evidence>
<keyword evidence="13" id="KW-1185">Reference proteome</keyword>
<comment type="subcellular location">
    <subcellularLocation>
        <location evidence="1">Membrane</location>
        <topology evidence="1">Multi-pass membrane protein</topology>
    </subcellularLocation>
</comment>
<keyword evidence="2 8" id="KW-0812">Transmembrane</keyword>
<evidence type="ECO:0000313" key="12">
    <source>
        <dbReference type="EMBL" id="MCP8899595.1"/>
    </source>
</evidence>
<dbReference type="InterPro" id="IPR002550">
    <property type="entry name" value="CNNM"/>
</dbReference>
<evidence type="ECO:0000313" key="13">
    <source>
        <dbReference type="Proteomes" id="UP001139319"/>
    </source>
</evidence>
<proteinExistence type="predicted"/>
<dbReference type="InterPro" id="IPR046342">
    <property type="entry name" value="CBS_dom_sf"/>
</dbReference>
<comment type="caution">
    <text evidence="12">The sequence shown here is derived from an EMBL/GenBank/DDBJ whole genome shotgun (WGS) entry which is preliminary data.</text>
</comment>
<evidence type="ECO:0000256" key="9">
    <source>
        <dbReference type="SAM" id="Phobius"/>
    </source>
</evidence>
<keyword evidence="5 7" id="KW-0129">CBS domain</keyword>
<evidence type="ECO:0000256" key="2">
    <source>
        <dbReference type="ARBA" id="ARBA00022692"/>
    </source>
</evidence>
<dbReference type="InterPro" id="IPR044751">
    <property type="entry name" value="Ion_transp-like_CBS"/>
</dbReference>
<feature type="domain" description="CBS" evidence="10">
    <location>
        <begin position="264"/>
        <end position="322"/>
    </location>
</feature>
<organism evidence="12 13">
    <name type="scientific">Gilvimarinus xylanilyticus</name>
    <dbReference type="NCBI Taxonomy" id="2944139"/>
    <lineage>
        <taxon>Bacteria</taxon>
        <taxon>Pseudomonadati</taxon>
        <taxon>Pseudomonadota</taxon>
        <taxon>Gammaproteobacteria</taxon>
        <taxon>Cellvibrionales</taxon>
        <taxon>Cellvibrionaceae</taxon>
        <taxon>Gilvimarinus</taxon>
    </lineage>
</organism>
<dbReference type="InterPro" id="IPR000644">
    <property type="entry name" value="CBS_dom"/>
</dbReference>
<dbReference type="CDD" id="cd04590">
    <property type="entry name" value="CBS_pair_CorC_HlyC_assoc"/>
    <property type="match status" value="1"/>
</dbReference>
<sequence>MTLLILYIALALGVSFLCSVAEAVLLSVNSAYSSLLEQSGKRSGKLLAELTKDVERPLAAILTLNTIAHTIGAAGAGAQATIVFGNAYLGVFSAVLTLLILVLSEIIPKTLGAYYWRGLAPFTAYGLHYLIKLLYPFILMSELLTKLITRGERAGTGLDRQELAIAADISSAEGHLDENESLVVKNLLALRNTTIREAMTPRTVLFSEDQEHGVEDFFARHKTIPFSRIPVYADDPDNITGVVLLSDLLIAQAKGDTQMPLQDYRRELPALLDAMPLTQALEEFLRKKTHMILVVTEFGDVQGIITLEDVLETLLGREIVDENDKTRDMQELARRHWRRQAKKSGADIEEEPPTA</sequence>
<dbReference type="Pfam" id="PF01595">
    <property type="entry name" value="CNNM"/>
    <property type="match status" value="1"/>
</dbReference>
<evidence type="ECO:0000256" key="6">
    <source>
        <dbReference type="ARBA" id="ARBA00023136"/>
    </source>
</evidence>
<dbReference type="SUPFAM" id="SSF54631">
    <property type="entry name" value="CBS-domain pair"/>
    <property type="match status" value="1"/>
</dbReference>
<evidence type="ECO:0000256" key="8">
    <source>
        <dbReference type="PROSITE-ProRule" id="PRU01193"/>
    </source>
</evidence>
<dbReference type="Gene3D" id="3.10.580.10">
    <property type="entry name" value="CBS-domain"/>
    <property type="match status" value="1"/>
</dbReference>
<evidence type="ECO:0000256" key="5">
    <source>
        <dbReference type="ARBA" id="ARBA00023122"/>
    </source>
</evidence>
<dbReference type="EMBL" id="JAMFTH010000002">
    <property type="protein sequence ID" value="MCP8899595.1"/>
    <property type="molecule type" value="Genomic_DNA"/>
</dbReference>
<evidence type="ECO:0000259" key="11">
    <source>
        <dbReference type="PROSITE" id="PS51846"/>
    </source>
</evidence>
<dbReference type="Pfam" id="PF00571">
    <property type="entry name" value="CBS"/>
    <property type="match status" value="1"/>
</dbReference>
<dbReference type="GO" id="GO:0005886">
    <property type="term" value="C:plasma membrane"/>
    <property type="evidence" value="ECO:0007669"/>
    <property type="project" value="TreeGrafter"/>
</dbReference>
<feature type="transmembrane region" description="Helical" evidence="9">
    <location>
        <begin position="87"/>
        <end position="107"/>
    </location>
</feature>
<evidence type="ECO:0000259" key="10">
    <source>
        <dbReference type="PROSITE" id="PS51371"/>
    </source>
</evidence>
<evidence type="ECO:0000256" key="4">
    <source>
        <dbReference type="ARBA" id="ARBA00022989"/>
    </source>
</evidence>
<accession>A0A9X2KWX0</accession>
<keyword evidence="4 8" id="KW-1133">Transmembrane helix</keyword>
<dbReference type="PROSITE" id="PS51371">
    <property type="entry name" value="CBS"/>
    <property type="match status" value="1"/>
</dbReference>
<keyword evidence="6 8" id="KW-0472">Membrane</keyword>